<dbReference type="Proteomes" id="UP000639643">
    <property type="component" value="Unassembled WGS sequence"/>
</dbReference>
<keyword evidence="3" id="KW-1185">Reference proteome</keyword>
<keyword evidence="1" id="KW-0472">Membrane</keyword>
<gene>
    <name evidence="2" type="ORF">CMUS01_12825</name>
</gene>
<feature type="transmembrane region" description="Helical" evidence="1">
    <location>
        <begin position="73"/>
        <end position="91"/>
    </location>
</feature>
<name>A0A8H6JI07_9PEZI</name>
<feature type="transmembrane region" description="Helical" evidence="1">
    <location>
        <begin position="41"/>
        <end position="61"/>
    </location>
</feature>
<evidence type="ECO:0000256" key="1">
    <source>
        <dbReference type="SAM" id="Phobius"/>
    </source>
</evidence>
<accession>A0A8H6JI07</accession>
<sequence length="172" mass="18595">MEAPDPGAMPGAPAPHPWNFMKDWPEYVSNSFVVLMRHNATIFQVALAVVAVASSLFAVYGSPGKGFEDQTVTITWICATIISCLLGFFWSLKSKRPYSFSLVAAIIAFIIHGKQSDTPEHAFADTVLALPLCIILGSIMAWLYFKSMSSGPKEHPLQTALEHLGVVGPTAA</sequence>
<dbReference type="EMBL" id="WIGM01000756">
    <property type="protein sequence ID" value="KAF6813477.1"/>
    <property type="molecule type" value="Genomic_DNA"/>
</dbReference>
<keyword evidence="1" id="KW-0812">Transmembrane</keyword>
<dbReference type="AlphaFoldDB" id="A0A8H6JI07"/>
<keyword evidence="1" id="KW-1133">Transmembrane helix</keyword>
<feature type="transmembrane region" description="Helical" evidence="1">
    <location>
        <begin position="127"/>
        <end position="145"/>
    </location>
</feature>
<organism evidence="2 3">
    <name type="scientific">Colletotrichum musicola</name>
    <dbReference type="NCBI Taxonomy" id="2175873"/>
    <lineage>
        <taxon>Eukaryota</taxon>
        <taxon>Fungi</taxon>
        <taxon>Dikarya</taxon>
        <taxon>Ascomycota</taxon>
        <taxon>Pezizomycotina</taxon>
        <taxon>Sordariomycetes</taxon>
        <taxon>Hypocreomycetidae</taxon>
        <taxon>Glomerellales</taxon>
        <taxon>Glomerellaceae</taxon>
        <taxon>Colletotrichum</taxon>
        <taxon>Colletotrichum orchidearum species complex</taxon>
    </lineage>
</organism>
<protein>
    <submittedName>
        <fullName evidence="2">Uncharacterized protein</fullName>
    </submittedName>
</protein>
<feature type="transmembrane region" description="Helical" evidence="1">
    <location>
        <begin position="98"/>
        <end position="115"/>
    </location>
</feature>
<evidence type="ECO:0000313" key="3">
    <source>
        <dbReference type="Proteomes" id="UP000639643"/>
    </source>
</evidence>
<evidence type="ECO:0000313" key="2">
    <source>
        <dbReference type="EMBL" id="KAF6813477.1"/>
    </source>
</evidence>
<reference evidence="2" key="1">
    <citation type="journal article" date="2020" name="Phytopathology">
        <title>Genome Sequence Resources of Colletotrichum truncatum, C. plurivorum, C. musicola, and C. sojae: Four Species Pathogenic to Soybean (Glycine max).</title>
        <authorList>
            <person name="Rogerio F."/>
            <person name="Boufleur T.R."/>
            <person name="Ciampi-Guillardi M."/>
            <person name="Sukno S.A."/>
            <person name="Thon M.R."/>
            <person name="Massola Junior N.S."/>
            <person name="Baroncelli R."/>
        </authorList>
    </citation>
    <scope>NUCLEOTIDE SEQUENCE</scope>
    <source>
        <strain evidence="2">LFN0074</strain>
    </source>
</reference>
<proteinExistence type="predicted"/>
<comment type="caution">
    <text evidence="2">The sequence shown here is derived from an EMBL/GenBank/DDBJ whole genome shotgun (WGS) entry which is preliminary data.</text>
</comment>